<proteinExistence type="inferred from homology"/>
<evidence type="ECO:0000313" key="16">
    <source>
        <dbReference type="Proteomes" id="UP000031802"/>
    </source>
</evidence>
<dbReference type="PATRIC" id="fig|1229276.3.peg.3634"/>
<keyword evidence="6 14" id="KW-0812">Transmembrane</keyword>
<evidence type="ECO:0000256" key="5">
    <source>
        <dbReference type="ARBA" id="ARBA00022475"/>
    </source>
</evidence>
<feature type="transmembrane region" description="Helical" evidence="14">
    <location>
        <begin position="175"/>
        <end position="195"/>
    </location>
</feature>
<feature type="transmembrane region" description="Helical" evidence="14">
    <location>
        <begin position="241"/>
        <end position="261"/>
    </location>
</feature>
<evidence type="ECO:0000256" key="12">
    <source>
        <dbReference type="ARBA" id="ARBA00032932"/>
    </source>
</evidence>
<dbReference type="PANTHER" id="PTHR30622">
    <property type="entry name" value="UNDECAPRENYL-DIPHOSPHATASE"/>
    <property type="match status" value="1"/>
</dbReference>
<evidence type="ECO:0000256" key="14">
    <source>
        <dbReference type="HAMAP-Rule" id="MF_01006"/>
    </source>
</evidence>
<name>A0A0B8T6F9_9SPHI</name>
<dbReference type="EC" id="3.6.1.27" evidence="3 14"/>
<feature type="transmembrane region" description="Helical" evidence="14">
    <location>
        <begin position="101"/>
        <end position="117"/>
    </location>
</feature>
<evidence type="ECO:0000256" key="13">
    <source>
        <dbReference type="ARBA" id="ARBA00047594"/>
    </source>
</evidence>
<evidence type="ECO:0000256" key="9">
    <source>
        <dbReference type="ARBA" id="ARBA00023136"/>
    </source>
</evidence>
<evidence type="ECO:0000256" key="10">
    <source>
        <dbReference type="ARBA" id="ARBA00023251"/>
    </source>
</evidence>
<feature type="transmembrane region" description="Helical" evidence="14">
    <location>
        <begin position="71"/>
        <end position="89"/>
    </location>
</feature>
<dbReference type="GO" id="GO:0008360">
    <property type="term" value="P:regulation of cell shape"/>
    <property type="evidence" value="ECO:0007669"/>
    <property type="project" value="UniProtKB-KW"/>
</dbReference>
<evidence type="ECO:0000256" key="7">
    <source>
        <dbReference type="ARBA" id="ARBA00022801"/>
    </source>
</evidence>
<keyword evidence="16" id="KW-1185">Reference proteome</keyword>
<dbReference type="AlphaFoldDB" id="A0A0B8T6F9"/>
<evidence type="ECO:0000256" key="11">
    <source>
        <dbReference type="ARBA" id="ARBA00032707"/>
    </source>
</evidence>
<gene>
    <name evidence="14" type="primary">uppP</name>
    <name evidence="15" type="ORF">DI53_3519</name>
</gene>
<keyword evidence="10 14" id="KW-0046">Antibiotic resistance</keyword>
<dbReference type="OrthoDB" id="9808289at2"/>
<protein>
    <recommendedName>
        <fullName evidence="4 14">Undecaprenyl-diphosphatase</fullName>
        <ecNumber evidence="3 14">3.6.1.27</ecNumber>
    </recommendedName>
    <alternativeName>
        <fullName evidence="12 14">Bacitracin resistance protein</fullName>
    </alternativeName>
    <alternativeName>
        <fullName evidence="11 14">Undecaprenyl pyrophosphate phosphatase</fullName>
    </alternativeName>
</protein>
<comment type="similarity">
    <text evidence="2 14">Belongs to the UppP family.</text>
</comment>
<keyword evidence="9 14" id="KW-0472">Membrane</keyword>
<keyword evidence="14" id="KW-0573">Peptidoglycan synthesis</keyword>
<feature type="transmembrane region" description="Helical" evidence="14">
    <location>
        <begin position="41"/>
        <end position="62"/>
    </location>
</feature>
<dbReference type="STRING" id="1229276.DI53_3519"/>
<dbReference type="NCBIfam" id="NF001389">
    <property type="entry name" value="PRK00281.1-2"/>
    <property type="match status" value="1"/>
</dbReference>
<dbReference type="EMBL" id="JJMU01000065">
    <property type="protein sequence ID" value="KGE12780.1"/>
    <property type="molecule type" value="Genomic_DNA"/>
</dbReference>
<dbReference type="RefSeq" id="WP_037502680.1">
    <property type="nucleotide sequence ID" value="NZ_JJMU01000065.1"/>
</dbReference>
<evidence type="ECO:0000256" key="2">
    <source>
        <dbReference type="ARBA" id="ARBA00010621"/>
    </source>
</evidence>
<evidence type="ECO:0000256" key="1">
    <source>
        <dbReference type="ARBA" id="ARBA00004651"/>
    </source>
</evidence>
<evidence type="ECO:0000256" key="3">
    <source>
        <dbReference type="ARBA" id="ARBA00012374"/>
    </source>
</evidence>
<dbReference type="HAMAP" id="MF_01006">
    <property type="entry name" value="Undec_diphosphatase"/>
    <property type="match status" value="1"/>
</dbReference>
<dbReference type="GO" id="GO:0009252">
    <property type="term" value="P:peptidoglycan biosynthetic process"/>
    <property type="evidence" value="ECO:0007669"/>
    <property type="project" value="UniProtKB-KW"/>
</dbReference>
<reference evidence="16" key="1">
    <citation type="submission" date="2014-04" db="EMBL/GenBank/DDBJ databases">
        <title>Whole-Genome optical mapping and complete genome sequence of Sphingobacterium deserti sp. nov., a new spaces isolated from desert in the west of China.</title>
        <authorList>
            <person name="Teng C."/>
            <person name="Zhou Z."/>
            <person name="Li X."/>
            <person name="Chen M."/>
            <person name="Lin M."/>
            <person name="Wang L."/>
            <person name="Su S."/>
            <person name="Zhang C."/>
            <person name="Zhang W."/>
        </authorList>
    </citation>
    <scope>NUCLEOTIDE SEQUENCE [LARGE SCALE GENOMIC DNA]</scope>
    <source>
        <strain evidence="16">ACCC05744</strain>
    </source>
</reference>
<evidence type="ECO:0000256" key="6">
    <source>
        <dbReference type="ARBA" id="ARBA00022692"/>
    </source>
</evidence>
<comment type="miscellaneous">
    <text evidence="14">Bacitracin is thought to be involved in the inhibition of peptidoglycan synthesis by sequestering undecaprenyl diphosphate, thereby reducing the pool of lipid carrier available.</text>
</comment>
<dbReference type="Pfam" id="PF02673">
    <property type="entry name" value="BacA"/>
    <property type="match status" value="1"/>
</dbReference>
<dbReference type="InterPro" id="IPR003824">
    <property type="entry name" value="UppP"/>
</dbReference>
<dbReference type="GO" id="GO:0050380">
    <property type="term" value="F:undecaprenyl-diphosphatase activity"/>
    <property type="evidence" value="ECO:0007669"/>
    <property type="project" value="UniProtKB-UniRule"/>
</dbReference>
<keyword evidence="7 14" id="KW-0378">Hydrolase</keyword>
<sequence length="264" mass="29092">MTYFQAIVLAIIEGLTEFLPVSSTGHMIIGTALMGMEPSPFVKLFTIVIQLGTILSVLVLYFKRFFKSLNFYYKLVVAAIPASVLGLLFNDFIDSLLESPLTVAVMLVIGGLALLFVDKWFNKPQIDNSDNISYKQSFIIGLYQCLALIPGTSRSASTIVGAMTQNLTRKAAAEFSFFLAIPMMLGASVVKLYKFFKEGHTFSGEEVNLLILGNVIGFIVAIIAIKTFINLLTRYGFKVFGWYRIIVGLVIIGLILSGQSLQLI</sequence>
<comment type="caution">
    <text evidence="15">The sequence shown here is derived from an EMBL/GenBank/DDBJ whole genome shotgun (WGS) entry which is preliminary data.</text>
</comment>
<evidence type="ECO:0000256" key="8">
    <source>
        <dbReference type="ARBA" id="ARBA00022989"/>
    </source>
</evidence>
<keyword evidence="5 14" id="KW-1003">Cell membrane</keyword>
<keyword evidence="14" id="KW-0961">Cell wall biogenesis/degradation</keyword>
<comment type="subcellular location">
    <subcellularLocation>
        <location evidence="1 14">Cell membrane</location>
        <topology evidence="1 14">Multi-pass membrane protein</topology>
    </subcellularLocation>
</comment>
<dbReference type="GO" id="GO:0046677">
    <property type="term" value="P:response to antibiotic"/>
    <property type="evidence" value="ECO:0007669"/>
    <property type="project" value="UniProtKB-UniRule"/>
</dbReference>
<dbReference type="NCBIfam" id="NF001390">
    <property type="entry name" value="PRK00281.1-4"/>
    <property type="match status" value="1"/>
</dbReference>
<reference evidence="15 16" key="2">
    <citation type="journal article" date="2015" name="PLoS ONE">
        <title>Whole-Genome Optical Mapping and Finished Genome Sequence of Sphingobacterium deserti sp. nov., a New Species Isolated from the Western Desert of China.</title>
        <authorList>
            <person name="Teng C."/>
            <person name="Zhou Z."/>
            <person name="Molnar I."/>
            <person name="Li X."/>
            <person name="Tang R."/>
            <person name="Chen M."/>
            <person name="Wang L."/>
            <person name="Su S."/>
            <person name="Zhang W."/>
            <person name="Lin M."/>
        </authorList>
    </citation>
    <scope>NUCLEOTIDE SEQUENCE [LARGE SCALE GENOMIC DNA]</scope>
    <source>
        <strain evidence="16">ACCC05744</strain>
    </source>
</reference>
<dbReference type="PANTHER" id="PTHR30622:SF3">
    <property type="entry name" value="UNDECAPRENYL-DIPHOSPHATASE"/>
    <property type="match status" value="1"/>
</dbReference>
<evidence type="ECO:0000313" key="15">
    <source>
        <dbReference type="EMBL" id="KGE12780.1"/>
    </source>
</evidence>
<dbReference type="NCBIfam" id="TIGR00753">
    <property type="entry name" value="undec_PP_bacA"/>
    <property type="match status" value="1"/>
</dbReference>
<dbReference type="GO" id="GO:0005886">
    <property type="term" value="C:plasma membrane"/>
    <property type="evidence" value="ECO:0007669"/>
    <property type="project" value="UniProtKB-SubCell"/>
</dbReference>
<feature type="transmembrane region" description="Helical" evidence="14">
    <location>
        <begin position="207"/>
        <end position="229"/>
    </location>
</feature>
<dbReference type="eggNOG" id="COG1968">
    <property type="taxonomic scope" value="Bacteria"/>
</dbReference>
<dbReference type="GO" id="GO:0071555">
    <property type="term" value="P:cell wall organization"/>
    <property type="evidence" value="ECO:0007669"/>
    <property type="project" value="UniProtKB-KW"/>
</dbReference>
<feature type="transmembrane region" description="Helical" evidence="14">
    <location>
        <begin position="7"/>
        <end position="29"/>
    </location>
</feature>
<evidence type="ECO:0000256" key="4">
    <source>
        <dbReference type="ARBA" id="ARBA00021581"/>
    </source>
</evidence>
<organism evidence="15 16">
    <name type="scientific">Sphingobacterium deserti</name>
    <dbReference type="NCBI Taxonomy" id="1229276"/>
    <lineage>
        <taxon>Bacteria</taxon>
        <taxon>Pseudomonadati</taxon>
        <taxon>Bacteroidota</taxon>
        <taxon>Sphingobacteriia</taxon>
        <taxon>Sphingobacteriales</taxon>
        <taxon>Sphingobacteriaceae</taxon>
        <taxon>Sphingobacterium</taxon>
    </lineage>
</organism>
<accession>A0A0B8T6F9</accession>
<keyword evidence="8 14" id="KW-1133">Transmembrane helix</keyword>
<comment type="catalytic activity">
    <reaction evidence="13 14">
        <text>di-trans,octa-cis-undecaprenyl diphosphate + H2O = di-trans,octa-cis-undecaprenyl phosphate + phosphate + H(+)</text>
        <dbReference type="Rhea" id="RHEA:28094"/>
        <dbReference type="ChEBI" id="CHEBI:15377"/>
        <dbReference type="ChEBI" id="CHEBI:15378"/>
        <dbReference type="ChEBI" id="CHEBI:43474"/>
        <dbReference type="ChEBI" id="CHEBI:58405"/>
        <dbReference type="ChEBI" id="CHEBI:60392"/>
        <dbReference type="EC" id="3.6.1.27"/>
    </reaction>
</comment>
<keyword evidence="14" id="KW-0133">Cell shape</keyword>
<dbReference type="Proteomes" id="UP000031802">
    <property type="component" value="Unassembled WGS sequence"/>
</dbReference>
<comment type="function">
    <text evidence="14">Catalyzes the dephosphorylation of undecaprenyl diphosphate (UPP). Confers resistance to bacitracin.</text>
</comment>